<dbReference type="Pfam" id="PF05433">
    <property type="entry name" value="Rick_17kDa_Anti"/>
    <property type="match status" value="1"/>
</dbReference>
<feature type="compositionally biased region" description="Basic and acidic residues" evidence="3">
    <location>
        <begin position="103"/>
        <end position="119"/>
    </location>
</feature>
<dbReference type="InterPro" id="IPR008816">
    <property type="entry name" value="Gly_zipper_2TM_dom"/>
</dbReference>
<dbReference type="Proteomes" id="UP001216510">
    <property type="component" value="Chromosome"/>
</dbReference>
<feature type="region of interest" description="Disordered" evidence="3">
    <location>
        <begin position="74"/>
        <end position="136"/>
    </location>
</feature>
<protein>
    <submittedName>
        <fullName evidence="5">Glycine zipper 2TM domain-containing protein</fullName>
    </submittedName>
</protein>
<reference evidence="5 6" key="1">
    <citation type="submission" date="2023-02" db="EMBL/GenBank/DDBJ databases">
        <title>Gemone sequence of Telluria chitinolytica ACM 3522T.</title>
        <authorList>
            <person name="Frediansyah A."/>
            <person name="Miess H."/>
            <person name="Gross H."/>
        </authorList>
    </citation>
    <scope>NUCLEOTIDE SEQUENCE [LARGE SCALE GENOMIC DNA]</scope>
    <source>
        <strain evidence="5 6">ACM 3522</strain>
    </source>
</reference>
<evidence type="ECO:0000313" key="6">
    <source>
        <dbReference type="Proteomes" id="UP001216510"/>
    </source>
</evidence>
<evidence type="ECO:0000256" key="1">
    <source>
        <dbReference type="ARBA" id="ARBA00004370"/>
    </source>
</evidence>
<accession>A0ABY8BJG1</accession>
<dbReference type="EMBL" id="CP119083">
    <property type="protein sequence ID" value="WEF35098.1"/>
    <property type="molecule type" value="Genomic_DNA"/>
</dbReference>
<feature type="compositionally biased region" description="Low complexity" evidence="3">
    <location>
        <begin position="74"/>
        <end position="102"/>
    </location>
</feature>
<gene>
    <name evidence="5" type="ORF">PX653_10145</name>
</gene>
<evidence type="ECO:0000256" key="3">
    <source>
        <dbReference type="SAM" id="MobiDB-lite"/>
    </source>
</evidence>
<comment type="subcellular location">
    <subcellularLocation>
        <location evidence="1">Membrane</location>
    </subcellularLocation>
</comment>
<evidence type="ECO:0000259" key="4">
    <source>
        <dbReference type="Pfam" id="PF05433"/>
    </source>
</evidence>
<dbReference type="PANTHER" id="PTHR35603">
    <property type="match status" value="1"/>
</dbReference>
<keyword evidence="6" id="KW-1185">Reference proteome</keyword>
<dbReference type="InterPro" id="IPR051407">
    <property type="entry name" value="Bact_OM_lipoprot/Surf_antigen"/>
</dbReference>
<name>A0ABY8BJG1_9BURK</name>
<sequence>MDNIATVNRIHPLLAAAAVSVIAVSGTGIAALTGVLPSSKADPVAYTAPMSQPVQQPIEAGQVAAAPQLAAGQSNAQQLAPQSPQQAATAAPQAAVQAPPERVAARVVERDTDDREPVARKPVQATPARTHVARPAQPTYAPAPVAQESKPNYVAIGTGAVVGGLLGNQVGDGNGKKLATLAGIIGGGYLGNEIANRNK</sequence>
<evidence type="ECO:0000256" key="2">
    <source>
        <dbReference type="ARBA" id="ARBA00023136"/>
    </source>
</evidence>
<keyword evidence="2" id="KW-0472">Membrane</keyword>
<dbReference type="PANTHER" id="PTHR35603:SF2">
    <property type="entry name" value="OUTER MEMBRANE LIPOPROTEIN"/>
    <property type="match status" value="1"/>
</dbReference>
<organism evidence="5 6">
    <name type="scientific">Pseudoduganella chitinolytica</name>
    <dbReference type="NCBI Taxonomy" id="34070"/>
    <lineage>
        <taxon>Bacteria</taxon>
        <taxon>Pseudomonadati</taxon>
        <taxon>Pseudomonadota</taxon>
        <taxon>Betaproteobacteria</taxon>
        <taxon>Burkholderiales</taxon>
        <taxon>Oxalobacteraceae</taxon>
        <taxon>Telluria group</taxon>
        <taxon>Pseudoduganella</taxon>
    </lineage>
</organism>
<evidence type="ECO:0000313" key="5">
    <source>
        <dbReference type="EMBL" id="WEF35098.1"/>
    </source>
</evidence>
<feature type="domain" description="Glycine zipper 2TM" evidence="4">
    <location>
        <begin position="159"/>
        <end position="194"/>
    </location>
</feature>
<proteinExistence type="predicted"/>
<dbReference type="RefSeq" id="WP_277417768.1">
    <property type="nucleotide sequence ID" value="NZ_CP119083.1"/>
</dbReference>